<reference evidence="3" key="1">
    <citation type="submission" date="2019-12" db="EMBL/GenBank/DDBJ databases">
        <title>Genome sequencing and annotation of Brassica cretica.</title>
        <authorList>
            <person name="Studholme D.J."/>
            <person name="Sarris P.F."/>
        </authorList>
    </citation>
    <scope>NUCLEOTIDE SEQUENCE</scope>
    <source>
        <strain evidence="3">PFS-001/15</strain>
        <tissue evidence="3">Leaf</tissue>
    </source>
</reference>
<dbReference type="AlphaFoldDB" id="A0A8S9HQY7"/>
<dbReference type="GO" id="GO:0004523">
    <property type="term" value="F:RNA-DNA hybrid ribonuclease activity"/>
    <property type="evidence" value="ECO:0007669"/>
    <property type="project" value="InterPro"/>
</dbReference>
<dbReference type="InterPro" id="IPR052929">
    <property type="entry name" value="RNase_H-like_EbsB-rel"/>
</dbReference>
<comment type="caution">
    <text evidence="3">The sequence shown here is derived from an EMBL/GenBank/DDBJ whole genome shotgun (WGS) entry which is preliminary data.</text>
</comment>
<dbReference type="Proteomes" id="UP000712281">
    <property type="component" value="Unassembled WGS sequence"/>
</dbReference>
<dbReference type="EMBL" id="QGKW02001940">
    <property type="protein sequence ID" value="KAF2559874.1"/>
    <property type="molecule type" value="Genomic_DNA"/>
</dbReference>
<evidence type="ECO:0000313" key="3">
    <source>
        <dbReference type="EMBL" id="KAF2559874.1"/>
    </source>
</evidence>
<feature type="domain" description="RNase H type-1" evidence="2">
    <location>
        <begin position="278"/>
        <end position="393"/>
    </location>
</feature>
<dbReference type="InterPro" id="IPR002156">
    <property type="entry name" value="RNaseH_domain"/>
</dbReference>
<accession>A0A8S9HQY7</accession>
<dbReference type="GO" id="GO:0003676">
    <property type="term" value="F:nucleic acid binding"/>
    <property type="evidence" value="ECO:0007669"/>
    <property type="project" value="InterPro"/>
</dbReference>
<feature type="region of interest" description="Disordered" evidence="1">
    <location>
        <begin position="214"/>
        <end position="244"/>
    </location>
</feature>
<evidence type="ECO:0000259" key="2">
    <source>
        <dbReference type="Pfam" id="PF13456"/>
    </source>
</evidence>
<evidence type="ECO:0000256" key="1">
    <source>
        <dbReference type="SAM" id="MobiDB-lite"/>
    </source>
</evidence>
<proteinExistence type="predicted"/>
<sequence length="424" mass="46430">MADLLQKAIQYMSLEEDEPLTLPDSPRFRVFDEDETSLGPVLSDQPNGPPGFPIMFPEFPGEERKMAMLYISHADPTERLARIERVKQGIADNLAASSIHTKHITKEIDKGKGHVFSYTELLESQHCGKSLQAAAMVPYAGAKSDEETKSPVSKFSACSAPVTPLGFQLGPSSEGRVIRNYGANKSQRRRPLAWKRRTSGKELQLAATYTRPYLAEPSSSSKRKAVSSLPASENKNKKLSDPTGLLPECLKPSPIGPGDTITWLRPQGSFLKCNIGSSWAAPSSVSGASWIIRNTRGKVLFHSRRSFSGVVSKAHASLLALSWASTAVQDLKLKDIVFEFSSQEAANALNNPVEFPSYYYMCYDVFKNIYSVPKSSLSLVSDICNHAAAAIADSVTRDHRVQSYVAAGGPRWLSDLLIREASTC</sequence>
<dbReference type="Pfam" id="PF13456">
    <property type="entry name" value="RVT_3"/>
    <property type="match status" value="1"/>
</dbReference>
<dbReference type="PANTHER" id="PTHR47074">
    <property type="entry name" value="BNAC02G40300D PROTEIN"/>
    <property type="match status" value="1"/>
</dbReference>
<evidence type="ECO:0000313" key="4">
    <source>
        <dbReference type="Proteomes" id="UP000712281"/>
    </source>
</evidence>
<gene>
    <name evidence="3" type="ORF">F2Q68_00014916</name>
</gene>
<dbReference type="PANTHER" id="PTHR47074:SF49">
    <property type="entry name" value="POLYNUCLEOTIDYL TRANSFERASE, RIBONUCLEASE H-LIKE SUPERFAMILY PROTEIN"/>
    <property type="match status" value="1"/>
</dbReference>
<protein>
    <recommendedName>
        <fullName evidence="2">RNase H type-1 domain-containing protein</fullName>
    </recommendedName>
</protein>
<name>A0A8S9HQY7_BRACR</name>
<organism evidence="3 4">
    <name type="scientific">Brassica cretica</name>
    <name type="common">Mustard</name>
    <dbReference type="NCBI Taxonomy" id="69181"/>
    <lineage>
        <taxon>Eukaryota</taxon>
        <taxon>Viridiplantae</taxon>
        <taxon>Streptophyta</taxon>
        <taxon>Embryophyta</taxon>
        <taxon>Tracheophyta</taxon>
        <taxon>Spermatophyta</taxon>
        <taxon>Magnoliopsida</taxon>
        <taxon>eudicotyledons</taxon>
        <taxon>Gunneridae</taxon>
        <taxon>Pentapetalae</taxon>
        <taxon>rosids</taxon>
        <taxon>malvids</taxon>
        <taxon>Brassicales</taxon>
        <taxon>Brassicaceae</taxon>
        <taxon>Brassiceae</taxon>
        <taxon>Brassica</taxon>
    </lineage>
</organism>